<keyword evidence="2" id="KW-0808">Transferase</keyword>
<dbReference type="OrthoDB" id="342653at2"/>
<dbReference type="RefSeq" id="WP_074644105.1">
    <property type="nucleotide sequence ID" value="NZ_FOFU01000006.1"/>
</dbReference>
<dbReference type="PROSITE" id="PS51186">
    <property type="entry name" value="GNAT"/>
    <property type="match status" value="1"/>
</dbReference>
<keyword evidence="3" id="KW-1185">Reference proteome</keyword>
<evidence type="ECO:0000259" key="1">
    <source>
        <dbReference type="PROSITE" id="PS51186"/>
    </source>
</evidence>
<dbReference type="AlphaFoldDB" id="A0A1H9H6Q1"/>
<name>A0A1H9H6Q1_9SPIR</name>
<dbReference type="PANTHER" id="PTHR43792">
    <property type="entry name" value="GNAT FAMILY, PUTATIVE (AFU_ORTHOLOGUE AFUA_3G00765)-RELATED-RELATED"/>
    <property type="match status" value="1"/>
</dbReference>
<dbReference type="InterPro" id="IPR000182">
    <property type="entry name" value="GNAT_dom"/>
</dbReference>
<dbReference type="InterPro" id="IPR051531">
    <property type="entry name" value="N-acetyltransferase"/>
</dbReference>
<accession>A0A1H9H6Q1</accession>
<dbReference type="SUPFAM" id="SSF55729">
    <property type="entry name" value="Acyl-CoA N-acyltransferases (Nat)"/>
    <property type="match status" value="1"/>
</dbReference>
<sequence>MKKVELPVLETSRLILRPLSVDDLNAVFKWTGDPRVNKFMIYPLYKSPEDGREWLSHLYENEKNIDYGFVYKETGELIGSGGMYYHEDIDTWRIGYNLVCDYWKKGLTVEAMEKIIEYGRSKFDIKIIDGEFCVDNYGSRRVMEKLGMSYYQDAEYSKLDGSQTFKAKLYRKVL</sequence>
<gene>
    <name evidence="2" type="ORF">SAMN04487977_10670</name>
</gene>
<organism evidence="2 3">
    <name type="scientific">Treponema bryantii</name>
    <dbReference type="NCBI Taxonomy" id="163"/>
    <lineage>
        <taxon>Bacteria</taxon>
        <taxon>Pseudomonadati</taxon>
        <taxon>Spirochaetota</taxon>
        <taxon>Spirochaetia</taxon>
        <taxon>Spirochaetales</taxon>
        <taxon>Treponemataceae</taxon>
        <taxon>Treponema</taxon>
    </lineage>
</organism>
<dbReference type="PANTHER" id="PTHR43792:SF1">
    <property type="entry name" value="N-ACETYLTRANSFERASE DOMAIN-CONTAINING PROTEIN"/>
    <property type="match status" value="1"/>
</dbReference>
<dbReference type="EMBL" id="FOFU01000006">
    <property type="protein sequence ID" value="SEQ58012.1"/>
    <property type="molecule type" value="Genomic_DNA"/>
</dbReference>
<evidence type="ECO:0000313" key="3">
    <source>
        <dbReference type="Proteomes" id="UP000182360"/>
    </source>
</evidence>
<evidence type="ECO:0000313" key="2">
    <source>
        <dbReference type="EMBL" id="SEQ58012.1"/>
    </source>
</evidence>
<dbReference type="Proteomes" id="UP000182360">
    <property type="component" value="Unassembled WGS sequence"/>
</dbReference>
<proteinExistence type="predicted"/>
<dbReference type="GO" id="GO:0016747">
    <property type="term" value="F:acyltransferase activity, transferring groups other than amino-acyl groups"/>
    <property type="evidence" value="ECO:0007669"/>
    <property type="project" value="InterPro"/>
</dbReference>
<feature type="domain" description="N-acetyltransferase" evidence="1">
    <location>
        <begin position="14"/>
        <end position="174"/>
    </location>
</feature>
<dbReference type="InterPro" id="IPR016181">
    <property type="entry name" value="Acyl_CoA_acyltransferase"/>
</dbReference>
<dbReference type="Pfam" id="PF13302">
    <property type="entry name" value="Acetyltransf_3"/>
    <property type="match status" value="1"/>
</dbReference>
<protein>
    <submittedName>
        <fullName evidence="2">Ribosomal-protein-alanine N-acetyltransferase</fullName>
    </submittedName>
</protein>
<dbReference type="Gene3D" id="3.40.630.30">
    <property type="match status" value="1"/>
</dbReference>
<reference evidence="2 3" key="1">
    <citation type="submission" date="2016-10" db="EMBL/GenBank/DDBJ databases">
        <authorList>
            <person name="de Groot N.N."/>
        </authorList>
    </citation>
    <scope>NUCLEOTIDE SEQUENCE [LARGE SCALE GENOMIC DNA]</scope>
    <source>
        <strain evidence="2 3">B25</strain>
    </source>
</reference>